<feature type="chain" id="PRO_5041318296" evidence="1">
    <location>
        <begin position="20"/>
        <end position="104"/>
    </location>
</feature>
<accession>A0AA36CV40</accession>
<feature type="non-terminal residue" evidence="2">
    <location>
        <position position="1"/>
    </location>
</feature>
<keyword evidence="3" id="KW-1185">Reference proteome</keyword>
<dbReference type="AlphaFoldDB" id="A0AA36CV40"/>
<evidence type="ECO:0000313" key="2">
    <source>
        <dbReference type="EMBL" id="CAJ0574915.1"/>
    </source>
</evidence>
<reference evidence="2" key="1">
    <citation type="submission" date="2023-06" db="EMBL/GenBank/DDBJ databases">
        <authorList>
            <person name="Delattre M."/>
        </authorList>
    </citation>
    <scope>NUCLEOTIDE SEQUENCE</scope>
    <source>
        <strain evidence="2">AF72</strain>
    </source>
</reference>
<dbReference type="Proteomes" id="UP001177023">
    <property type="component" value="Unassembled WGS sequence"/>
</dbReference>
<proteinExistence type="predicted"/>
<feature type="signal peptide" evidence="1">
    <location>
        <begin position="1"/>
        <end position="19"/>
    </location>
</feature>
<sequence>MRPLTYLLLLIMAIAAVDALLKISRCHGDHPCPEGYICEDNHCVKENRCKTKSDCPAHYSCHIGKCTEKRLLGCGEGCGDGQFCCSFTGIPENGFCAKIGEVLC</sequence>
<evidence type="ECO:0000256" key="1">
    <source>
        <dbReference type="SAM" id="SignalP"/>
    </source>
</evidence>
<name>A0AA36CV40_9BILA</name>
<organism evidence="2 3">
    <name type="scientific">Mesorhabditis spiculigera</name>
    <dbReference type="NCBI Taxonomy" id="96644"/>
    <lineage>
        <taxon>Eukaryota</taxon>
        <taxon>Metazoa</taxon>
        <taxon>Ecdysozoa</taxon>
        <taxon>Nematoda</taxon>
        <taxon>Chromadorea</taxon>
        <taxon>Rhabditida</taxon>
        <taxon>Rhabditina</taxon>
        <taxon>Rhabditomorpha</taxon>
        <taxon>Rhabditoidea</taxon>
        <taxon>Rhabditidae</taxon>
        <taxon>Mesorhabditinae</taxon>
        <taxon>Mesorhabditis</taxon>
    </lineage>
</organism>
<evidence type="ECO:0000313" key="3">
    <source>
        <dbReference type="Proteomes" id="UP001177023"/>
    </source>
</evidence>
<keyword evidence="1" id="KW-0732">Signal</keyword>
<gene>
    <name evidence="2" type="ORF">MSPICULIGERA_LOCUS13236</name>
</gene>
<protein>
    <submittedName>
        <fullName evidence="2">Uncharacterized protein</fullName>
    </submittedName>
</protein>
<comment type="caution">
    <text evidence="2">The sequence shown here is derived from an EMBL/GenBank/DDBJ whole genome shotgun (WGS) entry which is preliminary data.</text>
</comment>
<dbReference type="EMBL" id="CATQJA010002634">
    <property type="protein sequence ID" value="CAJ0574915.1"/>
    <property type="molecule type" value="Genomic_DNA"/>
</dbReference>